<dbReference type="Gene3D" id="3.10.620.30">
    <property type="match status" value="1"/>
</dbReference>
<name>A0A916XY49_9FLAO</name>
<proteinExistence type="predicted"/>
<dbReference type="Gene3D" id="2.60.120.1130">
    <property type="match status" value="1"/>
</dbReference>
<accession>A0A916XY49</accession>
<comment type="caution">
    <text evidence="2">The sequence shown here is derived from an EMBL/GenBank/DDBJ whole genome shotgun (WGS) entry which is preliminary data.</text>
</comment>
<gene>
    <name evidence="2" type="ORF">GCM10011343_08780</name>
</gene>
<dbReference type="Gene3D" id="2.60.40.3140">
    <property type="match status" value="1"/>
</dbReference>
<feature type="domain" description="DUF3857" evidence="1">
    <location>
        <begin position="52"/>
        <end position="209"/>
    </location>
</feature>
<reference evidence="2" key="1">
    <citation type="journal article" date="2014" name="Int. J. Syst. Evol. Microbiol.">
        <title>Complete genome sequence of Corynebacterium casei LMG S-19264T (=DSM 44701T), isolated from a smear-ripened cheese.</title>
        <authorList>
            <consortium name="US DOE Joint Genome Institute (JGI-PGF)"/>
            <person name="Walter F."/>
            <person name="Albersmeier A."/>
            <person name="Kalinowski J."/>
            <person name="Ruckert C."/>
        </authorList>
    </citation>
    <scope>NUCLEOTIDE SEQUENCE</scope>
    <source>
        <strain evidence="2">CGMCC 1.12506</strain>
    </source>
</reference>
<dbReference type="Proteomes" id="UP000625735">
    <property type="component" value="Unassembled WGS sequence"/>
</dbReference>
<evidence type="ECO:0000313" key="2">
    <source>
        <dbReference type="EMBL" id="GGD20514.1"/>
    </source>
</evidence>
<sequence length="631" mass="72905">MKKITYIFIFILVSTNIIAQNFSELLISKELRENANACLRNQETEIIIKSRKSMTIKSKRVVTVFNEYGLQHMDLYENHDNARKVISIEAQILNAHGGEIKKFKKKDFRDQSVADGISVFTDNRVLFLDYTPINYPFTVVFTSEVETSNTAFMPRWVPQEGYFLSVEKSKISINYPTDLGFKYKTGNFEENNVIKKEESGFISFEIENLLALRTEEYAPSIIKFTPFVMFGLDKFHLEGVDGEAENWTKFSEWYYQNLLKGTDELPGETKSKIKAYVGDEKDQMKIAQKVFEYVQSKTRYVSIQLGIGGWKPMLAKDVDRLGYGDCKALSNYTRALLDVVGVTSYFTIIYGDRQQRDIDPDFVSMQGNHAVLCIPYGNELKWMECTSQIAPFDFQANFTDDRNALLIKPDGGGIAKTKIYSENDNSQFTVGNYSLSQNGSLSGEVAIKSRGTQYDRKYNLERSSKDDLDKHYKSYFGTINNLKWKNPVFENDKNTVEFTEKIQLEAENYATKSGQRILFALNAYNQYTSLPKRYRNRNTPFEISRGFYDFDDITVDLPEGFSIEFIPSSFELKEKFGHYKTEVSLVDKKITYKRSFTIYKGSYTKAEYEDYRKFIEQIAKNDNAKVVLINN</sequence>
<protein>
    <recommendedName>
        <fullName evidence="1">DUF3857 domain-containing protein</fullName>
    </recommendedName>
</protein>
<dbReference type="RefSeq" id="WP_188361308.1">
    <property type="nucleotide sequence ID" value="NZ_BMFG01000002.1"/>
</dbReference>
<keyword evidence="3" id="KW-1185">Reference proteome</keyword>
<dbReference type="InterPro" id="IPR024618">
    <property type="entry name" value="DUF3857"/>
</dbReference>
<evidence type="ECO:0000259" key="1">
    <source>
        <dbReference type="Pfam" id="PF12969"/>
    </source>
</evidence>
<evidence type="ECO:0000313" key="3">
    <source>
        <dbReference type="Proteomes" id="UP000625735"/>
    </source>
</evidence>
<reference evidence="2" key="2">
    <citation type="submission" date="2020-09" db="EMBL/GenBank/DDBJ databases">
        <authorList>
            <person name="Sun Q."/>
            <person name="Zhou Y."/>
        </authorList>
    </citation>
    <scope>NUCLEOTIDE SEQUENCE</scope>
    <source>
        <strain evidence="2">CGMCC 1.12506</strain>
    </source>
</reference>
<organism evidence="2 3">
    <name type="scientific">Flavobacterium orientale</name>
    <dbReference type="NCBI Taxonomy" id="1756020"/>
    <lineage>
        <taxon>Bacteria</taxon>
        <taxon>Pseudomonadati</taxon>
        <taxon>Bacteroidota</taxon>
        <taxon>Flavobacteriia</taxon>
        <taxon>Flavobacteriales</taxon>
        <taxon>Flavobacteriaceae</taxon>
        <taxon>Flavobacterium</taxon>
    </lineage>
</organism>
<dbReference type="EMBL" id="BMFG01000002">
    <property type="protein sequence ID" value="GGD20514.1"/>
    <property type="molecule type" value="Genomic_DNA"/>
</dbReference>
<dbReference type="AlphaFoldDB" id="A0A916XY49"/>
<dbReference type="Pfam" id="PF12969">
    <property type="entry name" value="DUF3857"/>
    <property type="match status" value="1"/>
</dbReference>